<feature type="modified residue" description="4-aspartylphosphate" evidence="3">
    <location>
        <position position="57"/>
    </location>
</feature>
<dbReference type="KEGG" id="hhy:Halhy_1457"/>
<accession>F4KXE3</accession>
<evidence type="ECO:0000259" key="5">
    <source>
        <dbReference type="PROSITE" id="PS50110"/>
    </source>
</evidence>
<sequence length="208" mass="23274">MQYTINVTLIEDDETIRDSYAYLIGGMEGYSVISTYASYEDAAKKLHADAPDVILLDIELPGLNGIDALLKIKKILPNTPIIMLTVYENEHTIFEALVNGASGYLTKDASPQKMVDAIKEVMEGGGAMSANVARLVIKSFHRNQNSPLTRRETEILEQISLGKSRKRIAEEMFIDMETVKSHIKNIYLKLDVHSKADAIKLAKDKRFI</sequence>
<dbReference type="InterPro" id="IPR039420">
    <property type="entry name" value="WalR-like"/>
</dbReference>
<dbReference type="InterPro" id="IPR011006">
    <property type="entry name" value="CheY-like_superfamily"/>
</dbReference>
<dbReference type="InterPro" id="IPR000792">
    <property type="entry name" value="Tscrpt_reg_LuxR_C"/>
</dbReference>
<feature type="domain" description="HTH luxR-type" evidence="4">
    <location>
        <begin position="141"/>
        <end position="206"/>
    </location>
</feature>
<dbReference type="OrthoDB" id="9797341at2"/>
<reference key="2">
    <citation type="submission" date="2011-04" db="EMBL/GenBank/DDBJ databases">
        <title>Complete sequence of chromosome of Haliscomenobacter hydrossis DSM 1100.</title>
        <authorList>
            <consortium name="US DOE Joint Genome Institute (JGI-PGF)"/>
            <person name="Lucas S."/>
            <person name="Han J."/>
            <person name="Lapidus A."/>
            <person name="Bruce D."/>
            <person name="Goodwin L."/>
            <person name="Pitluck S."/>
            <person name="Peters L."/>
            <person name="Kyrpides N."/>
            <person name="Mavromatis K."/>
            <person name="Ivanova N."/>
            <person name="Ovchinnikova G."/>
            <person name="Pagani I."/>
            <person name="Daligault H."/>
            <person name="Detter J.C."/>
            <person name="Han C."/>
            <person name="Land M."/>
            <person name="Hauser L."/>
            <person name="Markowitz V."/>
            <person name="Cheng J.-F."/>
            <person name="Hugenholtz P."/>
            <person name="Woyke T."/>
            <person name="Wu D."/>
            <person name="Verbarg S."/>
            <person name="Frueling A."/>
            <person name="Brambilla E."/>
            <person name="Klenk H.-P."/>
            <person name="Eisen J.A."/>
        </authorList>
    </citation>
    <scope>NUCLEOTIDE SEQUENCE</scope>
    <source>
        <strain>DSM 1100</strain>
    </source>
</reference>
<dbReference type="AlphaFoldDB" id="F4KXE3"/>
<evidence type="ECO:0000259" key="4">
    <source>
        <dbReference type="PROSITE" id="PS50043"/>
    </source>
</evidence>
<dbReference type="PRINTS" id="PR00038">
    <property type="entry name" value="HTHLUXR"/>
</dbReference>
<gene>
    <name evidence="6" type="ordered locus">Halhy_1457</name>
</gene>
<dbReference type="CDD" id="cd17535">
    <property type="entry name" value="REC_NarL-like"/>
    <property type="match status" value="1"/>
</dbReference>
<dbReference type="HOGENOM" id="CLU_000445_90_10_10"/>
<dbReference type="Pfam" id="PF00196">
    <property type="entry name" value="GerE"/>
    <property type="match status" value="1"/>
</dbReference>
<feature type="domain" description="Response regulatory" evidence="5">
    <location>
        <begin position="6"/>
        <end position="122"/>
    </location>
</feature>
<dbReference type="GO" id="GO:0000160">
    <property type="term" value="P:phosphorelay signal transduction system"/>
    <property type="evidence" value="ECO:0007669"/>
    <property type="project" value="InterPro"/>
</dbReference>
<dbReference type="InterPro" id="IPR058245">
    <property type="entry name" value="NreC/VraR/RcsB-like_REC"/>
</dbReference>
<keyword evidence="1 3" id="KW-0597">Phosphoprotein</keyword>
<evidence type="ECO:0000256" key="2">
    <source>
        <dbReference type="ARBA" id="ARBA00023125"/>
    </source>
</evidence>
<evidence type="ECO:0000313" key="6">
    <source>
        <dbReference type="EMBL" id="AEE49351.1"/>
    </source>
</evidence>
<dbReference type="SMART" id="SM00421">
    <property type="entry name" value="HTH_LUXR"/>
    <property type="match status" value="1"/>
</dbReference>
<dbReference type="Pfam" id="PF00072">
    <property type="entry name" value="Response_reg"/>
    <property type="match status" value="1"/>
</dbReference>
<dbReference type="STRING" id="760192.Halhy_1457"/>
<organism evidence="6 7">
    <name type="scientific">Haliscomenobacter hydrossis (strain ATCC 27775 / DSM 1100 / LMG 10767 / O)</name>
    <dbReference type="NCBI Taxonomy" id="760192"/>
    <lineage>
        <taxon>Bacteria</taxon>
        <taxon>Pseudomonadati</taxon>
        <taxon>Bacteroidota</taxon>
        <taxon>Saprospiria</taxon>
        <taxon>Saprospirales</taxon>
        <taxon>Haliscomenobacteraceae</taxon>
        <taxon>Haliscomenobacter</taxon>
    </lineage>
</organism>
<dbReference type="SUPFAM" id="SSF52172">
    <property type="entry name" value="CheY-like"/>
    <property type="match status" value="1"/>
</dbReference>
<evidence type="ECO:0000313" key="7">
    <source>
        <dbReference type="Proteomes" id="UP000008461"/>
    </source>
</evidence>
<evidence type="ECO:0000256" key="3">
    <source>
        <dbReference type="PROSITE-ProRule" id="PRU00169"/>
    </source>
</evidence>
<keyword evidence="7" id="KW-1185">Reference proteome</keyword>
<dbReference type="Proteomes" id="UP000008461">
    <property type="component" value="Chromosome"/>
</dbReference>
<dbReference type="SMART" id="SM00448">
    <property type="entry name" value="REC"/>
    <property type="match status" value="1"/>
</dbReference>
<evidence type="ECO:0000256" key="1">
    <source>
        <dbReference type="ARBA" id="ARBA00022553"/>
    </source>
</evidence>
<name>F4KXE3_HALH1</name>
<dbReference type="SUPFAM" id="SSF46894">
    <property type="entry name" value="C-terminal effector domain of the bipartite response regulators"/>
    <property type="match status" value="1"/>
</dbReference>
<dbReference type="InterPro" id="IPR001789">
    <property type="entry name" value="Sig_transdc_resp-reg_receiver"/>
</dbReference>
<dbReference type="GO" id="GO:0006355">
    <property type="term" value="P:regulation of DNA-templated transcription"/>
    <property type="evidence" value="ECO:0007669"/>
    <property type="project" value="InterPro"/>
</dbReference>
<dbReference type="eggNOG" id="COG2197">
    <property type="taxonomic scope" value="Bacteria"/>
</dbReference>
<keyword evidence="2" id="KW-0238">DNA-binding</keyword>
<dbReference type="CDD" id="cd06170">
    <property type="entry name" value="LuxR_C_like"/>
    <property type="match status" value="1"/>
</dbReference>
<dbReference type="RefSeq" id="WP_013763905.1">
    <property type="nucleotide sequence ID" value="NC_015510.1"/>
</dbReference>
<proteinExistence type="predicted"/>
<dbReference type="PANTHER" id="PTHR43214:SF42">
    <property type="entry name" value="TRANSCRIPTIONAL REGULATORY PROTEIN DESR"/>
    <property type="match status" value="1"/>
</dbReference>
<protein>
    <submittedName>
        <fullName evidence="6">Two component transcriptional regulator, LuxR family</fullName>
    </submittedName>
</protein>
<dbReference type="PROSITE" id="PS50110">
    <property type="entry name" value="RESPONSE_REGULATORY"/>
    <property type="match status" value="1"/>
</dbReference>
<reference evidence="6 7" key="1">
    <citation type="journal article" date="2011" name="Stand. Genomic Sci.">
        <title>Complete genome sequence of Haliscomenobacter hydrossis type strain (O).</title>
        <authorList>
            <consortium name="US DOE Joint Genome Institute (JGI-PGF)"/>
            <person name="Daligault H."/>
            <person name="Lapidus A."/>
            <person name="Zeytun A."/>
            <person name="Nolan M."/>
            <person name="Lucas S."/>
            <person name="Del Rio T.G."/>
            <person name="Tice H."/>
            <person name="Cheng J.F."/>
            <person name="Tapia R."/>
            <person name="Han C."/>
            <person name="Goodwin L."/>
            <person name="Pitluck S."/>
            <person name="Liolios K."/>
            <person name="Pagani I."/>
            <person name="Ivanova N."/>
            <person name="Huntemann M."/>
            <person name="Mavromatis K."/>
            <person name="Mikhailova N."/>
            <person name="Pati A."/>
            <person name="Chen A."/>
            <person name="Palaniappan K."/>
            <person name="Land M."/>
            <person name="Hauser L."/>
            <person name="Brambilla E.M."/>
            <person name="Rohde M."/>
            <person name="Verbarg S."/>
            <person name="Goker M."/>
            <person name="Bristow J."/>
            <person name="Eisen J.A."/>
            <person name="Markowitz V."/>
            <person name="Hugenholtz P."/>
            <person name="Kyrpides N.C."/>
            <person name="Klenk H.P."/>
            <person name="Woyke T."/>
        </authorList>
    </citation>
    <scope>NUCLEOTIDE SEQUENCE [LARGE SCALE GENOMIC DNA]</scope>
    <source>
        <strain evidence="7">ATCC 27775 / DSM 1100 / LMG 10767 / O</strain>
    </source>
</reference>
<dbReference type="InterPro" id="IPR016032">
    <property type="entry name" value="Sig_transdc_resp-reg_C-effctor"/>
</dbReference>
<dbReference type="EMBL" id="CP002691">
    <property type="protein sequence ID" value="AEE49351.1"/>
    <property type="molecule type" value="Genomic_DNA"/>
</dbReference>
<dbReference type="Gene3D" id="3.40.50.2300">
    <property type="match status" value="1"/>
</dbReference>
<dbReference type="PROSITE" id="PS50043">
    <property type="entry name" value="HTH_LUXR_2"/>
    <property type="match status" value="1"/>
</dbReference>
<dbReference type="PANTHER" id="PTHR43214">
    <property type="entry name" value="TWO-COMPONENT RESPONSE REGULATOR"/>
    <property type="match status" value="1"/>
</dbReference>
<dbReference type="GO" id="GO:0003677">
    <property type="term" value="F:DNA binding"/>
    <property type="evidence" value="ECO:0007669"/>
    <property type="project" value="UniProtKB-KW"/>
</dbReference>